<dbReference type="CDD" id="cd02980">
    <property type="entry name" value="TRX_Fd_family"/>
    <property type="match status" value="1"/>
</dbReference>
<dbReference type="Proteomes" id="UP000678237">
    <property type="component" value="Unassembled WGS sequence"/>
</dbReference>
<gene>
    <name evidence="1" type="ORF">HA252_03235</name>
    <name evidence="2" type="ORF">J4203_03560</name>
</gene>
<dbReference type="EMBL" id="JAGVWE010000003">
    <property type="protein sequence ID" value="MBS3062925.1"/>
    <property type="molecule type" value="Genomic_DNA"/>
</dbReference>
<sequence>MQEFKPSYQKIFFVCVNEREAGKPCCAAQGGREVRDALKALVEERGLKSRVRVSQAKCLDYCGQGPVVAVFPDNVYYKGVKAEDVKALVERHCRPGPAK</sequence>
<name>A0A7J4JF53_9ARCH</name>
<dbReference type="Gene3D" id="3.40.30.10">
    <property type="entry name" value="Glutaredoxin"/>
    <property type="match status" value="1"/>
</dbReference>
<proteinExistence type="predicted"/>
<reference evidence="1" key="1">
    <citation type="journal article" date="2020" name="bioRxiv">
        <title>A rank-normalized archaeal taxonomy based on genome phylogeny resolves widespread incomplete and uneven classifications.</title>
        <authorList>
            <person name="Rinke C."/>
            <person name="Chuvochina M."/>
            <person name="Mussig A.J."/>
            <person name="Chaumeil P.-A."/>
            <person name="Waite D.W."/>
            <person name="Whitman W.B."/>
            <person name="Parks D.H."/>
            <person name="Hugenholtz P."/>
        </authorList>
    </citation>
    <scope>NUCLEOTIDE SEQUENCE</scope>
    <source>
        <strain evidence="1">UBA10219</strain>
    </source>
</reference>
<dbReference type="AlphaFoldDB" id="A0A7J4JF53"/>
<dbReference type="Proteomes" id="UP000564964">
    <property type="component" value="Unassembled WGS sequence"/>
</dbReference>
<dbReference type="SUPFAM" id="SSF52833">
    <property type="entry name" value="Thioredoxin-like"/>
    <property type="match status" value="1"/>
</dbReference>
<organism evidence="1 3">
    <name type="scientific">Candidatus Iainarchaeum sp</name>
    <dbReference type="NCBI Taxonomy" id="3101447"/>
    <lineage>
        <taxon>Archaea</taxon>
        <taxon>Candidatus Iainarchaeota</taxon>
        <taxon>Candidatus Iainarchaeia</taxon>
        <taxon>Candidatus Iainarchaeales</taxon>
        <taxon>Candidatus Iainarchaeaceae</taxon>
        <taxon>Candidatus Iainarchaeum</taxon>
    </lineage>
</organism>
<comment type="caution">
    <text evidence="1">The sequence shown here is derived from an EMBL/GenBank/DDBJ whole genome shotgun (WGS) entry which is preliminary data.</text>
</comment>
<evidence type="ECO:0000313" key="3">
    <source>
        <dbReference type="Proteomes" id="UP000564964"/>
    </source>
</evidence>
<dbReference type="EMBL" id="DUGH01000080">
    <property type="protein sequence ID" value="HIH16393.1"/>
    <property type="molecule type" value="Genomic_DNA"/>
</dbReference>
<dbReference type="InterPro" id="IPR036249">
    <property type="entry name" value="Thioredoxin-like_sf"/>
</dbReference>
<evidence type="ECO:0000313" key="1">
    <source>
        <dbReference type="EMBL" id="HIH16393.1"/>
    </source>
</evidence>
<protein>
    <submittedName>
        <fullName evidence="1">(2Fe-2S) ferredoxin domain-containing protein</fullName>
    </submittedName>
</protein>
<evidence type="ECO:0000313" key="2">
    <source>
        <dbReference type="EMBL" id="MBS3062925.1"/>
    </source>
</evidence>
<reference evidence="2" key="2">
    <citation type="submission" date="2021-03" db="EMBL/GenBank/DDBJ databases">
        <authorList>
            <person name="Jaffe A."/>
        </authorList>
    </citation>
    <scope>NUCLEOTIDE SEQUENCE</scope>
    <source>
        <strain evidence="2">RIFCSPLOWO2_01_FULL_58_19</strain>
    </source>
</reference>
<reference evidence="2" key="3">
    <citation type="submission" date="2021-05" db="EMBL/GenBank/DDBJ databases">
        <title>Protein family content uncovers lineage relationships and bacterial pathway maintenance mechanisms in DPANN archaea.</title>
        <authorList>
            <person name="Castelle C.J."/>
            <person name="Meheust R."/>
            <person name="Jaffe A.L."/>
            <person name="Seitz K."/>
            <person name="Gong X."/>
            <person name="Baker B.J."/>
            <person name="Banfield J.F."/>
        </authorList>
    </citation>
    <scope>NUCLEOTIDE SEQUENCE</scope>
    <source>
        <strain evidence="2">RIFCSPLOWO2_01_FULL_58_19</strain>
    </source>
</reference>
<dbReference type="Pfam" id="PF01257">
    <property type="entry name" value="2Fe-2S_thioredx"/>
    <property type="match status" value="1"/>
</dbReference>
<accession>A0A7J4JF53</accession>